<evidence type="ECO:0000313" key="9">
    <source>
        <dbReference type="Proteomes" id="UP000243579"/>
    </source>
</evidence>
<comment type="caution">
    <text evidence="8">The sequence shown here is derived from an EMBL/GenBank/DDBJ whole genome shotgun (WGS) entry which is preliminary data.</text>
</comment>
<dbReference type="Gene3D" id="1.10.510.10">
    <property type="entry name" value="Transferase(Phosphotransferase) domain 1"/>
    <property type="match status" value="1"/>
</dbReference>
<organism evidence="8 9">
    <name type="scientific">Achlya hypogyna</name>
    <name type="common">Oomycete</name>
    <name type="synonym">Protoachlya hypogyna</name>
    <dbReference type="NCBI Taxonomy" id="1202772"/>
    <lineage>
        <taxon>Eukaryota</taxon>
        <taxon>Sar</taxon>
        <taxon>Stramenopiles</taxon>
        <taxon>Oomycota</taxon>
        <taxon>Saprolegniomycetes</taxon>
        <taxon>Saprolegniales</taxon>
        <taxon>Achlyaceae</taxon>
        <taxon>Achlya</taxon>
    </lineage>
</organism>
<dbReference type="OrthoDB" id="193931at2759"/>
<evidence type="ECO:0000256" key="6">
    <source>
        <dbReference type="SAM" id="MobiDB-lite"/>
    </source>
</evidence>
<dbReference type="AlphaFoldDB" id="A0A1V9YEW4"/>
<dbReference type="EMBL" id="JNBR01001915">
    <property type="protein sequence ID" value="OQR84293.1"/>
    <property type="molecule type" value="Genomic_DNA"/>
</dbReference>
<evidence type="ECO:0000256" key="3">
    <source>
        <dbReference type="ARBA" id="ARBA00022741"/>
    </source>
</evidence>
<accession>A0A1V9YEW4</accession>
<dbReference type="Pfam" id="PF00069">
    <property type="entry name" value="Pkinase"/>
    <property type="match status" value="1"/>
</dbReference>
<feature type="domain" description="Protein kinase" evidence="7">
    <location>
        <begin position="4"/>
        <end position="276"/>
    </location>
</feature>
<feature type="compositionally biased region" description="Basic and acidic residues" evidence="6">
    <location>
        <begin position="306"/>
        <end position="315"/>
    </location>
</feature>
<keyword evidence="2" id="KW-0808">Transferase</keyword>
<gene>
    <name evidence="8" type="ORF">ACHHYP_13587</name>
</gene>
<dbReference type="PROSITE" id="PS50011">
    <property type="entry name" value="PROTEIN_KINASE_DOM"/>
    <property type="match status" value="1"/>
</dbReference>
<feature type="compositionally biased region" description="Basic residues" evidence="6">
    <location>
        <begin position="292"/>
        <end position="305"/>
    </location>
</feature>
<keyword evidence="9" id="KW-1185">Reference proteome</keyword>
<dbReference type="SUPFAM" id="SSF56112">
    <property type="entry name" value="Protein kinase-like (PK-like)"/>
    <property type="match status" value="1"/>
</dbReference>
<evidence type="ECO:0000256" key="2">
    <source>
        <dbReference type="ARBA" id="ARBA00022679"/>
    </source>
</evidence>
<dbReference type="GO" id="GO:0004674">
    <property type="term" value="F:protein serine/threonine kinase activity"/>
    <property type="evidence" value="ECO:0007669"/>
    <property type="project" value="UniProtKB-KW"/>
</dbReference>
<dbReference type="PANTHER" id="PTHR24345">
    <property type="entry name" value="SERINE/THREONINE-PROTEIN KINASE PLK"/>
    <property type="match status" value="1"/>
</dbReference>
<protein>
    <submittedName>
        <fullName evidence="8">Protein kinase</fullName>
    </submittedName>
</protein>
<evidence type="ECO:0000313" key="8">
    <source>
        <dbReference type="EMBL" id="OQR84293.1"/>
    </source>
</evidence>
<dbReference type="Proteomes" id="UP000243579">
    <property type="component" value="Unassembled WGS sequence"/>
</dbReference>
<keyword evidence="5" id="KW-0067">ATP-binding</keyword>
<keyword evidence="4 8" id="KW-0418">Kinase</keyword>
<evidence type="ECO:0000256" key="5">
    <source>
        <dbReference type="ARBA" id="ARBA00022840"/>
    </source>
</evidence>
<dbReference type="GO" id="GO:0005524">
    <property type="term" value="F:ATP binding"/>
    <property type="evidence" value="ECO:0007669"/>
    <property type="project" value="UniProtKB-KW"/>
</dbReference>
<name>A0A1V9YEW4_ACHHY</name>
<dbReference type="PANTHER" id="PTHR24345:SF91">
    <property type="entry name" value="SERINE_THREONINE-PROTEIN KINASE PLK4"/>
    <property type="match status" value="1"/>
</dbReference>
<sequence>MKNYNVEGVIARALYGQVLLCRTETGSHTAVKRMSLSSTGTRPSMDDEAEDEYALVRAEIEAEKNVNLALKRLRHRNIVAMEDAFEVDGFQHFVFEYCPNGELFDALKHTKNSRFSEVRALHYFRQIVSGVLHLHKVGYAHRDLSLENVLLDKDNVCKICDFGLAVPIANVASEYVGKLNYMAPEVHAGGPYDPAQVDVWSLGMMLFIMISGVPLVDIPSRLDRRFEILHDHGVEAIVQMWEMEHLFSSSILDLLQCMLLVNPTKRATLAQVRAYLDAMDGPIVPPPPPPSHRGKPKKAKKSKEAKKKEPKEPGRWRTMFHRWF</sequence>
<feature type="region of interest" description="Disordered" evidence="6">
    <location>
        <begin position="281"/>
        <end position="324"/>
    </location>
</feature>
<dbReference type="InterPro" id="IPR011009">
    <property type="entry name" value="Kinase-like_dom_sf"/>
</dbReference>
<keyword evidence="1" id="KW-0723">Serine/threonine-protein kinase</keyword>
<keyword evidence="3" id="KW-0547">Nucleotide-binding</keyword>
<dbReference type="InterPro" id="IPR000719">
    <property type="entry name" value="Prot_kinase_dom"/>
</dbReference>
<dbReference type="FunFam" id="1.10.510.10:FF:000571">
    <property type="entry name" value="Maternal embryonic leucine zipper kinase"/>
    <property type="match status" value="1"/>
</dbReference>
<dbReference type="STRING" id="1202772.A0A1V9YEW4"/>
<evidence type="ECO:0000256" key="1">
    <source>
        <dbReference type="ARBA" id="ARBA00022527"/>
    </source>
</evidence>
<evidence type="ECO:0000256" key="4">
    <source>
        <dbReference type="ARBA" id="ARBA00022777"/>
    </source>
</evidence>
<evidence type="ECO:0000259" key="7">
    <source>
        <dbReference type="PROSITE" id="PS50011"/>
    </source>
</evidence>
<proteinExistence type="predicted"/>
<dbReference type="GO" id="GO:0005634">
    <property type="term" value="C:nucleus"/>
    <property type="evidence" value="ECO:0007669"/>
    <property type="project" value="TreeGrafter"/>
</dbReference>
<reference evidence="8 9" key="1">
    <citation type="journal article" date="2014" name="Genome Biol. Evol.">
        <title>The secreted proteins of Achlya hypogyna and Thraustotheca clavata identify the ancestral oomycete secretome and reveal gene acquisitions by horizontal gene transfer.</title>
        <authorList>
            <person name="Misner I."/>
            <person name="Blouin N."/>
            <person name="Leonard G."/>
            <person name="Richards T.A."/>
            <person name="Lane C.E."/>
        </authorList>
    </citation>
    <scope>NUCLEOTIDE SEQUENCE [LARGE SCALE GENOMIC DNA]</scope>
    <source>
        <strain evidence="8 9">ATCC 48635</strain>
    </source>
</reference>